<sequence>MGNRALSFVSWLALSTNLLGAVNGAKQTRNGYYLQPPLQLREAREVRTKFYPSGEIYEWSVLQKGQVLKRRLYWENGQIMAAFQYSNGLKHGLQREWYDNGKLSGQSEFALGKEVGWHKQWDEAGNLYVNYLVRNGRAFGLQNTRQCSTKL</sequence>
<dbReference type="Gene3D" id="3.90.930.1">
    <property type="match status" value="1"/>
</dbReference>
<reference evidence="3" key="1">
    <citation type="submission" date="2017-04" db="EMBL/GenBank/DDBJ databases">
        <authorList>
            <person name="Varghese N."/>
            <person name="Submissions S."/>
        </authorList>
    </citation>
    <scope>NUCLEOTIDE SEQUENCE [LARGE SCALE GENOMIC DNA]</scope>
    <source>
        <strain evidence="3">RKEM611</strain>
    </source>
</reference>
<keyword evidence="3" id="KW-1185">Reference proteome</keyword>
<dbReference type="AlphaFoldDB" id="A0A1Y6CF49"/>
<gene>
    <name evidence="2" type="ORF">SAMN06296036_11959</name>
</gene>
<dbReference type="Pfam" id="PF07661">
    <property type="entry name" value="MORN_2"/>
    <property type="match status" value="2"/>
</dbReference>
<keyword evidence="1" id="KW-0732">Signal</keyword>
<dbReference type="STRING" id="1513793.SAMN06296036_11959"/>
<feature type="chain" id="PRO_5012464243" evidence="1">
    <location>
        <begin position="21"/>
        <end position="151"/>
    </location>
</feature>
<accession>A0A1Y6CF49</accession>
<protein>
    <submittedName>
        <fullName evidence="2">MORN repeat variant</fullName>
    </submittedName>
</protein>
<evidence type="ECO:0000256" key="1">
    <source>
        <dbReference type="SAM" id="SignalP"/>
    </source>
</evidence>
<organism evidence="2 3">
    <name type="scientific">Pseudobacteriovorax antillogorgiicola</name>
    <dbReference type="NCBI Taxonomy" id="1513793"/>
    <lineage>
        <taxon>Bacteria</taxon>
        <taxon>Pseudomonadati</taxon>
        <taxon>Bdellovibrionota</taxon>
        <taxon>Oligoflexia</taxon>
        <taxon>Oligoflexales</taxon>
        <taxon>Pseudobacteriovoracaceae</taxon>
        <taxon>Pseudobacteriovorax</taxon>
    </lineage>
</organism>
<evidence type="ECO:0000313" key="3">
    <source>
        <dbReference type="Proteomes" id="UP000192907"/>
    </source>
</evidence>
<proteinExistence type="predicted"/>
<dbReference type="SUPFAM" id="SSF82185">
    <property type="entry name" value="Histone H3 K4-specific methyltransferase SET7/9 N-terminal domain"/>
    <property type="match status" value="1"/>
</dbReference>
<dbReference type="RefSeq" id="WP_159455546.1">
    <property type="nucleotide sequence ID" value="NZ_FWZT01000019.1"/>
</dbReference>
<evidence type="ECO:0000313" key="2">
    <source>
        <dbReference type="EMBL" id="SMF58109.1"/>
    </source>
</evidence>
<feature type="signal peptide" evidence="1">
    <location>
        <begin position="1"/>
        <end position="20"/>
    </location>
</feature>
<name>A0A1Y6CF49_9BACT</name>
<dbReference type="EMBL" id="FWZT01000019">
    <property type="protein sequence ID" value="SMF58109.1"/>
    <property type="molecule type" value="Genomic_DNA"/>
</dbReference>
<dbReference type="Proteomes" id="UP000192907">
    <property type="component" value="Unassembled WGS sequence"/>
</dbReference>
<dbReference type="InterPro" id="IPR011652">
    <property type="entry name" value="MORN_2"/>
</dbReference>